<dbReference type="SUPFAM" id="SSF89028">
    <property type="entry name" value="Cobalamin adenosyltransferase-like"/>
    <property type="match status" value="1"/>
</dbReference>
<dbReference type="GO" id="GO:0008817">
    <property type="term" value="F:corrinoid adenosyltransferase activity"/>
    <property type="evidence" value="ECO:0007669"/>
    <property type="project" value="UniProtKB-UniRule"/>
</dbReference>
<keyword evidence="3 6" id="KW-0808">Transferase</keyword>
<sequence>MGHRISKVYTKTGDDGLSGLADGSRLPKSHPRFEAMGALDLLNSQLGLLLAQLQQETAAHPELQQVVDALAPWQHILFDLGGELAMPQYQVVQQGHTAQLEQQIDQWTALLPPLKDFILPGGSILIAQTHLCRCEARTAERRCQQLHKLEPMRAEVLAFVNRLSDLFFVAARIIALHQGCAEVLWQAQPAPQA</sequence>
<comment type="similarity">
    <text evidence="1 6">Belongs to the Cob(I)alamin adenosyltransferase family.</text>
</comment>
<dbReference type="Proteomes" id="UP000294575">
    <property type="component" value="Unassembled WGS sequence"/>
</dbReference>
<evidence type="ECO:0000256" key="4">
    <source>
        <dbReference type="ARBA" id="ARBA00022741"/>
    </source>
</evidence>
<evidence type="ECO:0000313" key="8">
    <source>
        <dbReference type="EMBL" id="TDQ38924.1"/>
    </source>
</evidence>
<keyword evidence="5 6" id="KW-0067">ATP-binding</keyword>
<comment type="pathway">
    <text evidence="6">Cofactor biosynthesis; adenosylcobalamin biosynthesis; adenosylcobalamin from cob(II)yrinate a,c-diamide: step 2/7.</text>
</comment>
<gene>
    <name evidence="8" type="ORF">DFQ45_10388</name>
</gene>
<dbReference type="PANTHER" id="PTHR12213:SF0">
    <property type="entry name" value="CORRINOID ADENOSYLTRANSFERASE MMAB"/>
    <property type="match status" value="1"/>
</dbReference>
<keyword evidence="6" id="KW-0169">Cobalamin biosynthesis</keyword>
<dbReference type="EMBL" id="SNYK01000003">
    <property type="protein sequence ID" value="TDQ38924.1"/>
    <property type="molecule type" value="Genomic_DNA"/>
</dbReference>
<dbReference type="AlphaFoldDB" id="A0A4R6U7A4"/>
<evidence type="ECO:0000259" key="7">
    <source>
        <dbReference type="Pfam" id="PF01923"/>
    </source>
</evidence>
<comment type="caution">
    <text evidence="8">The sequence shown here is derived from an EMBL/GenBank/DDBJ whole genome shotgun (WGS) entry which is preliminary data.</text>
</comment>
<keyword evidence="9" id="KW-1185">Reference proteome</keyword>
<evidence type="ECO:0000256" key="1">
    <source>
        <dbReference type="ARBA" id="ARBA00007487"/>
    </source>
</evidence>
<comment type="catalytic activity">
    <reaction evidence="6">
        <text>2 cob(II)yrinate a,c diamide + reduced [electron-transfer flavoprotein] + 2 ATP = 2 adenosylcob(III)yrinate a,c-diamide + 2 triphosphate + oxidized [electron-transfer flavoprotein] + 3 H(+)</text>
        <dbReference type="Rhea" id="RHEA:11528"/>
        <dbReference type="Rhea" id="RHEA-COMP:10685"/>
        <dbReference type="Rhea" id="RHEA-COMP:10686"/>
        <dbReference type="ChEBI" id="CHEBI:15378"/>
        <dbReference type="ChEBI" id="CHEBI:18036"/>
        <dbReference type="ChEBI" id="CHEBI:30616"/>
        <dbReference type="ChEBI" id="CHEBI:57692"/>
        <dbReference type="ChEBI" id="CHEBI:58307"/>
        <dbReference type="ChEBI" id="CHEBI:58503"/>
        <dbReference type="ChEBI" id="CHEBI:58537"/>
        <dbReference type="EC" id="2.5.1.17"/>
    </reaction>
</comment>
<dbReference type="Gene3D" id="1.20.1200.10">
    <property type="entry name" value="Cobalamin adenosyltransferase-like"/>
    <property type="match status" value="1"/>
</dbReference>
<accession>A0A4R6U7A4</accession>
<evidence type="ECO:0000256" key="2">
    <source>
        <dbReference type="ARBA" id="ARBA00011233"/>
    </source>
</evidence>
<dbReference type="GO" id="GO:0005524">
    <property type="term" value="F:ATP binding"/>
    <property type="evidence" value="ECO:0007669"/>
    <property type="project" value="UniProtKB-UniRule"/>
</dbReference>
<dbReference type="GO" id="GO:0009236">
    <property type="term" value="P:cobalamin biosynthetic process"/>
    <property type="evidence" value="ECO:0007669"/>
    <property type="project" value="UniProtKB-UniRule"/>
</dbReference>
<dbReference type="InterPro" id="IPR016030">
    <property type="entry name" value="CblAdoTrfase-like"/>
</dbReference>
<dbReference type="RefSeq" id="WP_101498023.1">
    <property type="nucleotide sequence ID" value="NZ_LNJZ01000009.1"/>
</dbReference>
<keyword evidence="4 6" id="KW-0547">Nucleotide-binding</keyword>
<organism evidence="8 9">
    <name type="scientific">Thiopseudomonas denitrificans</name>
    <dbReference type="NCBI Taxonomy" id="1501432"/>
    <lineage>
        <taxon>Bacteria</taxon>
        <taxon>Pseudomonadati</taxon>
        <taxon>Pseudomonadota</taxon>
        <taxon>Gammaproteobacteria</taxon>
        <taxon>Pseudomonadales</taxon>
        <taxon>Pseudomonadaceae</taxon>
        <taxon>Thiopseudomonas</taxon>
    </lineage>
</organism>
<dbReference type="InterPro" id="IPR029499">
    <property type="entry name" value="PduO-typ"/>
</dbReference>
<evidence type="ECO:0000256" key="3">
    <source>
        <dbReference type="ARBA" id="ARBA00022679"/>
    </source>
</evidence>
<dbReference type="PANTHER" id="PTHR12213">
    <property type="entry name" value="CORRINOID ADENOSYLTRANSFERASE"/>
    <property type="match status" value="1"/>
</dbReference>
<evidence type="ECO:0000313" key="9">
    <source>
        <dbReference type="Proteomes" id="UP000294575"/>
    </source>
</evidence>
<protein>
    <recommendedName>
        <fullName evidence="6">Corrinoid adenosyltransferase</fullName>
        <ecNumber evidence="6">2.5.1.17</ecNumber>
    </recommendedName>
    <alternativeName>
        <fullName evidence="6">Cob(II)alamin adenosyltransferase</fullName>
    </alternativeName>
    <alternativeName>
        <fullName evidence="6">Cob(II)yrinic acid a,c-diamide adenosyltransferase</fullName>
    </alternativeName>
    <alternativeName>
        <fullName evidence="6">Cobinamide/cobalamin adenosyltransferase</fullName>
    </alternativeName>
</protein>
<reference evidence="8 9" key="1">
    <citation type="submission" date="2019-03" db="EMBL/GenBank/DDBJ databases">
        <title>Genomic Encyclopedia of Type Strains, Phase IV (KMG-IV): sequencing the most valuable type-strain genomes for metagenomic binning, comparative biology and taxonomic classification.</title>
        <authorList>
            <person name="Goeker M."/>
        </authorList>
    </citation>
    <scope>NUCLEOTIDE SEQUENCE [LARGE SCALE GENOMIC DNA]</scope>
    <source>
        <strain evidence="8 9">DSM 28679</strain>
    </source>
</reference>
<dbReference type="EC" id="2.5.1.17" evidence="6"/>
<comment type="subunit">
    <text evidence="2">Homotrimer.</text>
</comment>
<name>A0A4R6U7A4_9GAMM</name>
<dbReference type="InterPro" id="IPR036451">
    <property type="entry name" value="CblAdoTrfase-like_sf"/>
</dbReference>
<dbReference type="FunFam" id="1.20.1200.10:FF:000001">
    <property type="entry name" value="Cob(I)yrinic acid a,c-diamide adenosyltransferase"/>
    <property type="match status" value="1"/>
</dbReference>
<feature type="domain" description="Cobalamin adenosyltransferase-like" evidence="7">
    <location>
        <begin position="8"/>
        <end position="173"/>
    </location>
</feature>
<proteinExistence type="inferred from homology"/>
<dbReference type="Pfam" id="PF01923">
    <property type="entry name" value="Cob_adeno_trans"/>
    <property type="match status" value="1"/>
</dbReference>
<evidence type="ECO:0000256" key="6">
    <source>
        <dbReference type="RuleBase" id="RU366026"/>
    </source>
</evidence>
<comment type="catalytic activity">
    <reaction evidence="6">
        <text>2 cob(II)alamin + reduced [electron-transfer flavoprotein] + 2 ATP = 2 adenosylcob(III)alamin + 2 triphosphate + oxidized [electron-transfer flavoprotein] + 3 H(+)</text>
        <dbReference type="Rhea" id="RHEA:28671"/>
        <dbReference type="Rhea" id="RHEA-COMP:10685"/>
        <dbReference type="Rhea" id="RHEA-COMP:10686"/>
        <dbReference type="ChEBI" id="CHEBI:15378"/>
        <dbReference type="ChEBI" id="CHEBI:16304"/>
        <dbReference type="ChEBI" id="CHEBI:18036"/>
        <dbReference type="ChEBI" id="CHEBI:18408"/>
        <dbReference type="ChEBI" id="CHEBI:30616"/>
        <dbReference type="ChEBI" id="CHEBI:57692"/>
        <dbReference type="ChEBI" id="CHEBI:58307"/>
        <dbReference type="EC" id="2.5.1.17"/>
    </reaction>
</comment>
<dbReference type="NCBIfam" id="TIGR00636">
    <property type="entry name" value="PduO_Nterm"/>
    <property type="match status" value="1"/>
</dbReference>
<dbReference type="OrthoDB" id="9778896at2"/>
<dbReference type="UniPathway" id="UPA00148">
    <property type="reaction ID" value="UER00233"/>
</dbReference>
<evidence type="ECO:0000256" key="5">
    <source>
        <dbReference type="ARBA" id="ARBA00022840"/>
    </source>
</evidence>